<dbReference type="EMBL" id="KN846982">
    <property type="protein sequence ID" value="KIW97230.1"/>
    <property type="molecule type" value="Genomic_DNA"/>
</dbReference>
<keyword evidence="2" id="KW-0732">Signal</keyword>
<feature type="chain" id="PRO_5002260161" evidence="2">
    <location>
        <begin position="18"/>
        <end position="137"/>
    </location>
</feature>
<organism evidence="3 4">
    <name type="scientific">Cladophialophora bantiana (strain ATCC 10958 / CBS 173.52 / CDC B-1940 / NIH 8579)</name>
    <name type="common">Xylohypha bantiana</name>
    <dbReference type="NCBI Taxonomy" id="1442370"/>
    <lineage>
        <taxon>Eukaryota</taxon>
        <taxon>Fungi</taxon>
        <taxon>Dikarya</taxon>
        <taxon>Ascomycota</taxon>
        <taxon>Pezizomycotina</taxon>
        <taxon>Eurotiomycetes</taxon>
        <taxon>Chaetothyriomycetidae</taxon>
        <taxon>Chaetothyriales</taxon>
        <taxon>Herpotrichiellaceae</taxon>
        <taxon>Cladophialophora</taxon>
    </lineage>
</organism>
<keyword evidence="4" id="KW-1185">Reference proteome</keyword>
<feature type="transmembrane region" description="Helical" evidence="1">
    <location>
        <begin position="34"/>
        <end position="52"/>
    </location>
</feature>
<name>A0A0D2I217_CLAB1</name>
<reference evidence="3" key="1">
    <citation type="submission" date="2015-01" db="EMBL/GenBank/DDBJ databases">
        <title>The Genome Sequence of Cladophialophora bantiana CBS 173.52.</title>
        <authorList>
            <consortium name="The Broad Institute Genomics Platform"/>
            <person name="Cuomo C."/>
            <person name="de Hoog S."/>
            <person name="Gorbushina A."/>
            <person name="Stielow B."/>
            <person name="Teixiera M."/>
            <person name="Abouelleil A."/>
            <person name="Chapman S.B."/>
            <person name="Priest M."/>
            <person name="Young S.K."/>
            <person name="Wortman J."/>
            <person name="Nusbaum C."/>
            <person name="Birren B."/>
        </authorList>
    </citation>
    <scope>NUCLEOTIDE SEQUENCE [LARGE SCALE GENOMIC DNA]</scope>
    <source>
        <strain evidence="3">CBS 173.52</strain>
    </source>
</reference>
<dbReference type="RefSeq" id="XP_016623899.1">
    <property type="nucleotide sequence ID" value="XM_016760378.1"/>
</dbReference>
<dbReference type="GeneID" id="27695550"/>
<feature type="transmembrane region" description="Helical" evidence="1">
    <location>
        <begin position="59"/>
        <end position="82"/>
    </location>
</feature>
<feature type="signal peptide" evidence="2">
    <location>
        <begin position="1"/>
        <end position="17"/>
    </location>
</feature>
<evidence type="ECO:0000313" key="3">
    <source>
        <dbReference type="EMBL" id="KIW97230.1"/>
    </source>
</evidence>
<sequence>MTSTNFMLLTTLNATLGNSTTTTSRAVCSLSPHARAISTVLAAFVGSVIGGISDSYFTAFYTTWISGIASLRILVVSVWAIIEVLQGNPLKGDDQFHNFYGQIPGLGKLGNGFGGTRAFDDPFFRKGAEAHDPAFLG</sequence>
<evidence type="ECO:0000256" key="2">
    <source>
        <dbReference type="SAM" id="SignalP"/>
    </source>
</evidence>
<evidence type="ECO:0000313" key="4">
    <source>
        <dbReference type="Proteomes" id="UP000053789"/>
    </source>
</evidence>
<dbReference type="OrthoDB" id="3754585at2759"/>
<keyword evidence="1" id="KW-0812">Transmembrane</keyword>
<evidence type="ECO:0000256" key="1">
    <source>
        <dbReference type="SAM" id="Phobius"/>
    </source>
</evidence>
<gene>
    <name evidence="3" type="ORF">Z519_02622</name>
</gene>
<accession>A0A0D2I217</accession>
<dbReference type="AlphaFoldDB" id="A0A0D2I217"/>
<proteinExistence type="predicted"/>
<dbReference type="HOGENOM" id="CLU_1864908_0_0_1"/>
<keyword evidence="1" id="KW-1133">Transmembrane helix</keyword>
<keyword evidence="1" id="KW-0472">Membrane</keyword>
<dbReference type="Proteomes" id="UP000053789">
    <property type="component" value="Unassembled WGS sequence"/>
</dbReference>
<protein>
    <submittedName>
        <fullName evidence="3">Uncharacterized protein</fullName>
    </submittedName>
</protein>
<dbReference type="VEuPathDB" id="FungiDB:Z519_02622"/>